<dbReference type="Proteomes" id="UP000593875">
    <property type="component" value="Chromosome"/>
</dbReference>
<dbReference type="KEGG" id="mlir:LPB04_08075"/>
<keyword evidence="2" id="KW-1185">Reference proteome</keyword>
<gene>
    <name evidence="1" type="ORF">LPB04_08075</name>
</gene>
<dbReference type="AlphaFoldDB" id="A0A7L9UAC7"/>
<evidence type="ECO:0000313" key="1">
    <source>
        <dbReference type="EMBL" id="QOL51212.1"/>
    </source>
</evidence>
<organism evidence="1 2">
    <name type="scientific">Massilia litorea</name>
    <dbReference type="NCBI Taxonomy" id="2769491"/>
    <lineage>
        <taxon>Bacteria</taxon>
        <taxon>Pseudomonadati</taxon>
        <taxon>Pseudomonadota</taxon>
        <taxon>Betaproteobacteria</taxon>
        <taxon>Burkholderiales</taxon>
        <taxon>Oxalobacteraceae</taxon>
        <taxon>Telluria group</taxon>
        <taxon>Massilia</taxon>
    </lineage>
</organism>
<evidence type="ECO:0000313" key="2">
    <source>
        <dbReference type="Proteomes" id="UP000593875"/>
    </source>
</evidence>
<evidence type="ECO:0008006" key="3">
    <source>
        <dbReference type="Google" id="ProtNLM"/>
    </source>
</evidence>
<reference evidence="1 2" key="1">
    <citation type="submission" date="2020-10" db="EMBL/GenBank/DDBJ databases">
        <title>Genome sequencing of Massilia sp. LPB0304.</title>
        <authorList>
            <person name="Kim J."/>
        </authorList>
    </citation>
    <scope>NUCLEOTIDE SEQUENCE [LARGE SCALE GENOMIC DNA]</scope>
    <source>
        <strain evidence="1 2">LPB0304</strain>
    </source>
</reference>
<dbReference type="RefSeq" id="WP_193688189.1">
    <property type="nucleotide sequence ID" value="NZ_CP062941.1"/>
</dbReference>
<proteinExistence type="predicted"/>
<protein>
    <recommendedName>
        <fullName evidence="3">Lipoprotein</fullName>
    </recommendedName>
</protein>
<accession>A0A7L9UAC7</accession>
<dbReference type="PROSITE" id="PS51257">
    <property type="entry name" value="PROKAR_LIPOPROTEIN"/>
    <property type="match status" value="1"/>
</dbReference>
<name>A0A7L9UAC7_9BURK</name>
<dbReference type="EMBL" id="CP062941">
    <property type="protein sequence ID" value="QOL51212.1"/>
    <property type="molecule type" value="Genomic_DNA"/>
</dbReference>
<sequence>MKTILVLAPLFVLASCSRQPVEPTGIYRLSTQEKMVVLEVRASGDYILQIDRSGSMTDEIRGRWQDERGAEVDVTFHGIVWHGNTPEAAAGFWAVAFERDGGICLDGKELLCFTKDAAA</sequence>